<keyword evidence="1" id="KW-1133">Transmembrane helix</keyword>
<dbReference type="SUPFAM" id="SSF51197">
    <property type="entry name" value="Clavaminate synthase-like"/>
    <property type="match status" value="1"/>
</dbReference>
<feature type="transmembrane region" description="Helical" evidence="1">
    <location>
        <begin position="20"/>
        <end position="44"/>
    </location>
</feature>
<evidence type="ECO:0000313" key="2">
    <source>
        <dbReference type="EMBL" id="OLP92109.1"/>
    </source>
</evidence>
<dbReference type="Gene3D" id="2.60.120.330">
    <property type="entry name" value="B-lactam Antibiotic, Isopenicillin N Synthase, Chain"/>
    <property type="match status" value="1"/>
</dbReference>
<gene>
    <name evidence="2" type="ORF">AK812_SmicGene26115</name>
</gene>
<comment type="caution">
    <text evidence="2">The sequence shown here is derived from an EMBL/GenBank/DDBJ whole genome shotgun (WGS) entry which is preliminary data.</text>
</comment>
<dbReference type="Proteomes" id="UP000186817">
    <property type="component" value="Unassembled WGS sequence"/>
</dbReference>
<keyword evidence="1" id="KW-0812">Transmembrane</keyword>
<keyword evidence="3" id="KW-1185">Reference proteome</keyword>
<sequence length="508" mass="55948">MVTVMGIGRVMNMILCRLVAFSSSMTIDIFIIFGIIIILIIFILPAILLRIILIILLCTLLVLVQGWYITGQTLSSVCSTTQNATWCPQQPATRLSPGGLHGPFCTMRRVCRASAAATMLQGGAKHAGIGGAVEGLPPRPVGCPCHRPVRGLGMQEFLQAHVALIAAACTTRRRITAAGSARASFAVPLLDLAQSQRSEASTGTPFLDAFRGIGAFQVRVPAPLARDTQHVFEHFETFMSLPEAARHRFLCDPGEVLVVHGYQPRGGEAERFNRFRSGIVFHGKSTLPLLPEPFEVDIQRWRDRMWRLSERILEQLRDELCRSGKMEVNLGMGSFSEGAAVDMISGSHFQLKQMHSGSEPKGSGSGETVRLPLHQDPSFMSLLIHGSSDPPGQGLEIWDEAAKEFVAVPRSGCEVATVFIGQLFHLLCGRGDMRFAKGAHRVVTRAADLEKQRLTAVFFFQPQLDTLLIPFVAPAKGKQEEPISFRERRLRSYRRFARAAPPWKKESG</sequence>
<dbReference type="AlphaFoldDB" id="A0A1Q9DAG7"/>
<protein>
    <recommendedName>
        <fullName evidence="4">Fe2OG dioxygenase domain-containing protein</fullName>
    </recommendedName>
</protein>
<evidence type="ECO:0000256" key="1">
    <source>
        <dbReference type="SAM" id="Phobius"/>
    </source>
</evidence>
<keyword evidence="1" id="KW-0472">Membrane</keyword>
<name>A0A1Q9DAG7_SYMMI</name>
<evidence type="ECO:0000313" key="3">
    <source>
        <dbReference type="Proteomes" id="UP000186817"/>
    </source>
</evidence>
<organism evidence="2 3">
    <name type="scientific">Symbiodinium microadriaticum</name>
    <name type="common">Dinoflagellate</name>
    <name type="synonym">Zooxanthella microadriatica</name>
    <dbReference type="NCBI Taxonomy" id="2951"/>
    <lineage>
        <taxon>Eukaryota</taxon>
        <taxon>Sar</taxon>
        <taxon>Alveolata</taxon>
        <taxon>Dinophyceae</taxon>
        <taxon>Suessiales</taxon>
        <taxon>Symbiodiniaceae</taxon>
        <taxon>Symbiodinium</taxon>
    </lineage>
</organism>
<dbReference type="EMBL" id="LSRX01000635">
    <property type="protein sequence ID" value="OLP92109.1"/>
    <property type="molecule type" value="Genomic_DNA"/>
</dbReference>
<feature type="transmembrane region" description="Helical" evidence="1">
    <location>
        <begin position="51"/>
        <end position="69"/>
    </location>
</feature>
<accession>A0A1Q9DAG7</accession>
<dbReference type="OrthoDB" id="288590at2759"/>
<dbReference type="InterPro" id="IPR027443">
    <property type="entry name" value="IPNS-like_sf"/>
</dbReference>
<proteinExistence type="predicted"/>
<evidence type="ECO:0008006" key="4">
    <source>
        <dbReference type="Google" id="ProtNLM"/>
    </source>
</evidence>
<reference evidence="2 3" key="1">
    <citation type="submission" date="2016-02" db="EMBL/GenBank/DDBJ databases">
        <title>Genome analysis of coral dinoflagellate symbionts highlights evolutionary adaptations to a symbiotic lifestyle.</title>
        <authorList>
            <person name="Aranda M."/>
            <person name="Li Y."/>
            <person name="Liew Y.J."/>
            <person name="Baumgarten S."/>
            <person name="Simakov O."/>
            <person name="Wilson M."/>
            <person name="Piel J."/>
            <person name="Ashoor H."/>
            <person name="Bougouffa S."/>
            <person name="Bajic V.B."/>
            <person name="Ryu T."/>
            <person name="Ravasi T."/>
            <person name="Bayer T."/>
            <person name="Micklem G."/>
            <person name="Kim H."/>
            <person name="Bhak J."/>
            <person name="Lajeunesse T.C."/>
            <person name="Voolstra C.R."/>
        </authorList>
    </citation>
    <scope>NUCLEOTIDE SEQUENCE [LARGE SCALE GENOMIC DNA]</scope>
    <source>
        <strain evidence="2 3">CCMP2467</strain>
    </source>
</reference>